<keyword evidence="2" id="KW-1185">Reference proteome</keyword>
<dbReference type="EMBL" id="CM023470">
    <property type="protein sequence ID" value="KAH7977738.1"/>
    <property type="molecule type" value="Genomic_DNA"/>
</dbReference>
<gene>
    <name evidence="1" type="ORF">HPB49_003356</name>
</gene>
<evidence type="ECO:0000313" key="1">
    <source>
        <dbReference type="EMBL" id="KAH7977738.1"/>
    </source>
</evidence>
<organism evidence="1 2">
    <name type="scientific">Dermacentor silvarum</name>
    <name type="common">Tick</name>
    <dbReference type="NCBI Taxonomy" id="543639"/>
    <lineage>
        <taxon>Eukaryota</taxon>
        <taxon>Metazoa</taxon>
        <taxon>Ecdysozoa</taxon>
        <taxon>Arthropoda</taxon>
        <taxon>Chelicerata</taxon>
        <taxon>Arachnida</taxon>
        <taxon>Acari</taxon>
        <taxon>Parasitiformes</taxon>
        <taxon>Ixodida</taxon>
        <taxon>Ixodoidea</taxon>
        <taxon>Ixodidae</taxon>
        <taxon>Rhipicephalinae</taxon>
        <taxon>Dermacentor</taxon>
    </lineage>
</organism>
<proteinExistence type="predicted"/>
<sequence length="135" mass="15325">MGWVNSSDGVLVEKEILARLKKTAGAVLRALLYPEELTNKSLFGKKSNAHKNIVTKKALDPRRRERRFRKQVVAAEAGVYIPLDTRRRMKRLSQQLGTSMGDKYRVTTAECGCVKDPPSEHRRKFDPDDDVLGSR</sequence>
<evidence type="ECO:0000313" key="2">
    <source>
        <dbReference type="Proteomes" id="UP000821865"/>
    </source>
</evidence>
<dbReference type="Proteomes" id="UP000821865">
    <property type="component" value="Chromosome 1"/>
</dbReference>
<reference evidence="1" key="1">
    <citation type="submission" date="2020-05" db="EMBL/GenBank/DDBJ databases">
        <title>Large-scale comparative analyses of tick genomes elucidate their genetic diversity and vector capacities.</title>
        <authorList>
            <person name="Jia N."/>
            <person name="Wang J."/>
            <person name="Shi W."/>
            <person name="Du L."/>
            <person name="Sun Y."/>
            <person name="Zhan W."/>
            <person name="Jiang J."/>
            <person name="Wang Q."/>
            <person name="Zhang B."/>
            <person name="Ji P."/>
            <person name="Sakyi L.B."/>
            <person name="Cui X."/>
            <person name="Yuan T."/>
            <person name="Jiang B."/>
            <person name="Yang W."/>
            <person name="Lam T.T.-Y."/>
            <person name="Chang Q."/>
            <person name="Ding S."/>
            <person name="Wang X."/>
            <person name="Zhu J."/>
            <person name="Ruan X."/>
            <person name="Zhao L."/>
            <person name="Wei J."/>
            <person name="Que T."/>
            <person name="Du C."/>
            <person name="Cheng J."/>
            <person name="Dai P."/>
            <person name="Han X."/>
            <person name="Huang E."/>
            <person name="Gao Y."/>
            <person name="Liu J."/>
            <person name="Shao H."/>
            <person name="Ye R."/>
            <person name="Li L."/>
            <person name="Wei W."/>
            <person name="Wang X."/>
            <person name="Wang C."/>
            <person name="Yang T."/>
            <person name="Huo Q."/>
            <person name="Li W."/>
            <person name="Guo W."/>
            <person name="Chen H."/>
            <person name="Zhou L."/>
            <person name="Ni X."/>
            <person name="Tian J."/>
            <person name="Zhou Y."/>
            <person name="Sheng Y."/>
            <person name="Liu T."/>
            <person name="Pan Y."/>
            <person name="Xia L."/>
            <person name="Li J."/>
            <person name="Zhao F."/>
            <person name="Cao W."/>
        </authorList>
    </citation>
    <scope>NUCLEOTIDE SEQUENCE</scope>
    <source>
        <strain evidence="1">Dsil-2018</strain>
    </source>
</reference>
<accession>A0ACB8DTM3</accession>
<comment type="caution">
    <text evidence="1">The sequence shown here is derived from an EMBL/GenBank/DDBJ whole genome shotgun (WGS) entry which is preliminary data.</text>
</comment>
<name>A0ACB8DTM3_DERSI</name>
<protein>
    <submittedName>
        <fullName evidence="1">Uncharacterized protein</fullName>
    </submittedName>
</protein>